<gene>
    <name evidence="2" type="ORF">OBBRIDRAFT_845687</name>
</gene>
<dbReference type="Proteomes" id="UP000250043">
    <property type="component" value="Unassembled WGS sequence"/>
</dbReference>
<sequence length="286" mass="30019">MAAAPHGATRFGVGHIDMKNIGEALGFRPPPGSLAAEAQSAAAKHPEARAGVPEQMLRQAALEDAARTRNERGNTNVNPNALGEAEARKLMSEEHKALGYRPPPGSLAAEAQDAASKRPQGAAYLAAHDLQRTDLEDAAKTTEGANAQANIDLDKVGKAEARKNMSEEHKALGYRPPRRSLASDAQAAAAKHPDASVGAGTAVLSKAALEDAKKIESQRNAPSQTDAPDVDLTTISAPEPRALQSEEQKTLGYRPPSHSIAAQTQSVVDNRANETVSKDLTATIQS</sequence>
<evidence type="ECO:0000313" key="2">
    <source>
        <dbReference type="EMBL" id="OCH88501.1"/>
    </source>
</evidence>
<feature type="compositionally biased region" description="Basic and acidic residues" evidence="1">
    <location>
        <begin position="160"/>
        <end position="171"/>
    </location>
</feature>
<organism evidence="2 3">
    <name type="scientific">Obba rivulosa</name>
    <dbReference type="NCBI Taxonomy" id="1052685"/>
    <lineage>
        <taxon>Eukaryota</taxon>
        <taxon>Fungi</taxon>
        <taxon>Dikarya</taxon>
        <taxon>Basidiomycota</taxon>
        <taxon>Agaricomycotina</taxon>
        <taxon>Agaricomycetes</taxon>
        <taxon>Polyporales</taxon>
        <taxon>Gelatoporiaceae</taxon>
        <taxon>Obba</taxon>
    </lineage>
</organism>
<reference evidence="2 3" key="1">
    <citation type="submission" date="2016-07" db="EMBL/GenBank/DDBJ databases">
        <title>Draft genome of the white-rot fungus Obba rivulosa 3A-2.</title>
        <authorList>
            <consortium name="DOE Joint Genome Institute"/>
            <person name="Miettinen O."/>
            <person name="Riley R."/>
            <person name="Acob R."/>
            <person name="Barry K."/>
            <person name="Cullen D."/>
            <person name="De Vries R."/>
            <person name="Hainaut M."/>
            <person name="Hatakka A."/>
            <person name="Henrissat B."/>
            <person name="Hilden K."/>
            <person name="Kuo R."/>
            <person name="Labutti K."/>
            <person name="Lipzen A."/>
            <person name="Makela M.R."/>
            <person name="Sandor L."/>
            <person name="Spatafora J.W."/>
            <person name="Grigoriev I.V."/>
            <person name="Hibbett D.S."/>
        </authorList>
    </citation>
    <scope>NUCLEOTIDE SEQUENCE [LARGE SCALE GENOMIC DNA]</scope>
    <source>
        <strain evidence="2 3">3A-2</strain>
    </source>
</reference>
<feature type="region of interest" description="Disordered" evidence="1">
    <location>
        <begin position="214"/>
        <end position="286"/>
    </location>
</feature>
<feature type="compositionally biased region" description="Basic and acidic residues" evidence="1">
    <location>
        <begin position="85"/>
        <end position="97"/>
    </location>
</feature>
<keyword evidence="3" id="KW-1185">Reference proteome</keyword>
<protein>
    <recommendedName>
        <fullName evidence="4">SMP domain-containing protein</fullName>
    </recommendedName>
</protein>
<name>A0A8E2APG2_9APHY</name>
<feature type="region of interest" description="Disordered" evidence="1">
    <location>
        <begin position="160"/>
        <end position="199"/>
    </location>
</feature>
<feature type="compositionally biased region" description="Polar residues" evidence="1">
    <location>
        <begin position="260"/>
        <end position="286"/>
    </location>
</feature>
<dbReference type="OrthoDB" id="2799468at2759"/>
<dbReference type="AlphaFoldDB" id="A0A8E2APG2"/>
<dbReference type="EMBL" id="KV722451">
    <property type="protein sequence ID" value="OCH88501.1"/>
    <property type="molecule type" value="Genomic_DNA"/>
</dbReference>
<evidence type="ECO:0000313" key="3">
    <source>
        <dbReference type="Proteomes" id="UP000250043"/>
    </source>
</evidence>
<evidence type="ECO:0000256" key="1">
    <source>
        <dbReference type="SAM" id="MobiDB-lite"/>
    </source>
</evidence>
<feature type="region of interest" description="Disordered" evidence="1">
    <location>
        <begin position="65"/>
        <end position="121"/>
    </location>
</feature>
<accession>A0A8E2APG2</accession>
<evidence type="ECO:0008006" key="4">
    <source>
        <dbReference type="Google" id="ProtNLM"/>
    </source>
</evidence>
<proteinExistence type="predicted"/>
<feature type="region of interest" description="Disordered" evidence="1">
    <location>
        <begin position="30"/>
        <end position="53"/>
    </location>
</feature>